<feature type="transmembrane region" description="Helical" evidence="1">
    <location>
        <begin position="40"/>
        <end position="61"/>
    </location>
</feature>
<accession>A0ABT9WY09</accession>
<evidence type="ECO:0000256" key="1">
    <source>
        <dbReference type="SAM" id="Phobius"/>
    </source>
</evidence>
<dbReference type="Proteomes" id="UP001223586">
    <property type="component" value="Unassembled WGS sequence"/>
</dbReference>
<proteinExistence type="predicted"/>
<evidence type="ECO:0000313" key="3">
    <source>
        <dbReference type="Proteomes" id="UP001223586"/>
    </source>
</evidence>
<sequence>MPQILRYIFTEVIFLIGIPGVLVILLFIIVFQIIVPLHVLIISASVIFIILLAMIPIYLQFRRLPISRLLKREE</sequence>
<gene>
    <name evidence="2" type="ORF">J2S08_003960</name>
</gene>
<organism evidence="2 3">
    <name type="scientific">Bacillus chungangensis</name>
    <dbReference type="NCBI Taxonomy" id="587633"/>
    <lineage>
        <taxon>Bacteria</taxon>
        <taxon>Bacillati</taxon>
        <taxon>Bacillota</taxon>
        <taxon>Bacilli</taxon>
        <taxon>Bacillales</taxon>
        <taxon>Bacillaceae</taxon>
        <taxon>Bacillus</taxon>
    </lineage>
</organism>
<keyword evidence="3" id="KW-1185">Reference proteome</keyword>
<feature type="transmembrane region" description="Helical" evidence="1">
    <location>
        <begin position="12"/>
        <end position="34"/>
    </location>
</feature>
<reference evidence="2 3" key="1">
    <citation type="submission" date="2023-07" db="EMBL/GenBank/DDBJ databases">
        <title>Genomic Encyclopedia of Type Strains, Phase IV (KMG-IV): sequencing the most valuable type-strain genomes for metagenomic binning, comparative biology and taxonomic classification.</title>
        <authorList>
            <person name="Goeker M."/>
        </authorList>
    </citation>
    <scope>NUCLEOTIDE SEQUENCE [LARGE SCALE GENOMIC DNA]</scope>
    <source>
        <strain evidence="2 3">DSM 23837</strain>
    </source>
</reference>
<comment type="caution">
    <text evidence="2">The sequence shown here is derived from an EMBL/GenBank/DDBJ whole genome shotgun (WGS) entry which is preliminary data.</text>
</comment>
<keyword evidence="1" id="KW-0812">Transmembrane</keyword>
<keyword evidence="1" id="KW-1133">Transmembrane helix</keyword>
<protein>
    <submittedName>
        <fullName evidence="2">ABC-type antimicrobial peptide transport system permease subunit</fullName>
    </submittedName>
</protein>
<dbReference type="EMBL" id="JAUSTT010000032">
    <property type="protein sequence ID" value="MDQ0178066.1"/>
    <property type="molecule type" value="Genomic_DNA"/>
</dbReference>
<evidence type="ECO:0000313" key="2">
    <source>
        <dbReference type="EMBL" id="MDQ0178066.1"/>
    </source>
</evidence>
<name>A0ABT9WY09_9BACI</name>
<dbReference type="RefSeq" id="WP_307232581.1">
    <property type="nucleotide sequence ID" value="NZ_JAUSTT010000032.1"/>
</dbReference>
<keyword evidence="1" id="KW-0472">Membrane</keyword>